<reference evidence="3" key="1">
    <citation type="submission" date="2010-11" db="EMBL/GenBank/DDBJ databases">
        <title>The complete genome of Mahella australiensis DSM 15567.</title>
        <authorList>
            <consortium name="US DOE Joint Genome Institute (JGI-PGF)"/>
            <person name="Lucas S."/>
            <person name="Copeland A."/>
            <person name="Lapidus A."/>
            <person name="Bruce D."/>
            <person name="Goodwin L."/>
            <person name="Pitluck S."/>
            <person name="Kyrpides N."/>
            <person name="Mavromatis K."/>
            <person name="Pagani I."/>
            <person name="Ivanova N."/>
            <person name="Teshima H."/>
            <person name="Brettin T."/>
            <person name="Detter J.C."/>
            <person name="Han C."/>
            <person name="Tapia R."/>
            <person name="Land M."/>
            <person name="Hauser L."/>
            <person name="Markowitz V."/>
            <person name="Cheng J.-F."/>
            <person name="Hugenholtz P."/>
            <person name="Woyke T."/>
            <person name="Wu D."/>
            <person name="Spring S."/>
            <person name="Pukall R."/>
            <person name="Steenblock K."/>
            <person name="Schneider S."/>
            <person name="Klenk H.-P."/>
            <person name="Eisen J.A."/>
        </authorList>
    </citation>
    <scope>NUCLEOTIDE SEQUENCE [LARGE SCALE GENOMIC DNA]</scope>
    <source>
        <strain evidence="3">DSM 15567 / CIP 107919 / 50-1 BON</strain>
    </source>
</reference>
<feature type="transmembrane region" description="Helical" evidence="1">
    <location>
        <begin position="58"/>
        <end position="80"/>
    </location>
</feature>
<organism evidence="2 3">
    <name type="scientific">Mahella australiensis (strain DSM 15567 / CIP 107919 / 50-1 BON)</name>
    <dbReference type="NCBI Taxonomy" id="697281"/>
    <lineage>
        <taxon>Bacteria</taxon>
        <taxon>Bacillati</taxon>
        <taxon>Bacillota</taxon>
        <taxon>Clostridia</taxon>
        <taxon>Thermoanaerobacterales</taxon>
        <taxon>Thermoanaerobacterales Family IV. Incertae Sedis</taxon>
        <taxon>Mahella</taxon>
    </lineage>
</organism>
<dbReference type="STRING" id="697281.Mahau_0054"/>
<dbReference type="KEGG" id="mas:Mahau_0054"/>
<dbReference type="OrthoDB" id="2085144at2"/>
<evidence type="ECO:0000256" key="1">
    <source>
        <dbReference type="SAM" id="Phobius"/>
    </source>
</evidence>
<proteinExistence type="predicted"/>
<dbReference type="Proteomes" id="UP000008457">
    <property type="component" value="Chromosome"/>
</dbReference>
<accession>F3ZVC7</accession>
<dbReference type="RefSeq" id="WP_013779711.1">
    <property type="nucleotide sequence ID" value="NC_015520.1"/>
</dbReference>
<keyword evidence="3" id="KW-1185">Reference proteome</keyword>
<dbReference type="EMBL" id="CP002360">
    <property type="protein sequence ID" value="AEE95277.1"/>
    <property type="molecule type" value="Genomic_DNA"/>
</dbReference>
<keyword evidence="1" id="KW-0812">Transmembrane</keyword>
<sequence length="81" mass="9566">MGDNQEWYNNKELYEMFQNIESEMYKLRQEMAETRAIIRDYNGLRQKVEDTSGKINTLMWIVPVAIAGMGLLFTALNFILR</sequence>
<reference evidence="2 3" key="2">
    <citation type="journal article" date="2011" name="Stand. Genomic Sci.">
        <title>Complete genome sequence of Mahella australiensis type strain (50-1 BON).</title>
        <authorList>
            <person name="Sikorski J."/>
            <person name="Teshima H."/>
            <person name="Nolan M."/>
            <person name="Lucas S."/>
            <person name="Hammon N."/>
            <person name="Deshpande S."/>
            <person name="Cheng J.F."/>
            <person name="Pitluck S."/>
            <person name="Liolios K."/>
            <person name="Pagani I."/>
            <person name="Ivanova N."/>
            <person name="Huntemann M."/>
            <person name="Mavromatis K."/>
            <person name="Ovchinikova G."/>
            <person name="Pati A."/>
            <person name="Tapia R."/>
            <person name="Han C."/>
            <person name="Goodwin L."/>
            <person name="Chen A."/>
            <person name="Palaniappan K."/>
            <person name="Land M."/>
            <person name="Hauser L."/>
            <person name="Ngatchou-Djao O.D."/>
            <person name="Rohde M."/>
            <person name="Pukall R."/>
            <person name="Spring S."/>
            <person name="Abt B."/>
            <person name="Goker M."/>
            <person name="Detter J.C."/>
            <person name="Woyke T."/>
            <person name="Bristow J."/>
            <person name="Markowitz V."/>
            <person name="Hugenholtz P."/>
            <person name="Eisen J.A."/>
            <person name="Kyrpides N.C."/>
            <person name="Klenk H.P."/>
            <person name="Lapidus A."/>
        </authorList>
    </citation>
    <scope>NUCLEOTIDE SEQUENCE [LARGE SCALE GENOMIC DNA]</scope>
    <source>
        <strain evidence="3">DSM 15567 / CIP 107919 / 50-1 BON</strain>
    </source>
</reference>
<dbReference type="HOGENOM" id="CLU_2569746_0_0_9"/>
<gene>
    <name evidence="2" type="ordered locus">Mahau_0054</name>
</gene>
<keyword evidence="1" id="KW-1133">Transmembrane helix</keyword>
<keyword evidence="1" id="KW-0472">Membrane</keyword>
<evidence type="ECO:0000313" key="2">
    <source>
        <dbReference type="EMBL" id="AEE95277.1"/>
    </source>
</evidence>
<evidence type="ECO:0000313" key="3">
    <source>
        <dbReference type="Proteomes" id="UP000008457"/>
    </source>
</evidence>
<dbReference type="eggNOG" id="ENOG5033MTS">
    <property type="taxonomic scope" value="Bacteria"/>
</dbReference>
<dbReference type="AlphaFoldDB" id="F3ZVC7"/>
<protein>
    <submittedName>
        <fullName evidence="2">Uncharacterized protein</fullName>
    </submittedName>
</protein>
<name>F3ZVC7_MAHA5</name>